<gene>
    <name evidence="2" type="ORF">M513_14137</name>
</gene>
<dbReference type="Proteomes" id="UP000030764">
    <property type="component" value="Unassembled WGS sequence"/>
</dbReference>
<organism evidence="2 3">
    <name type="scientific">Trichuris suis</name>
    <name type="common">pig whipworm</name>
    <dbReference type="NCBI Taxonomy" id="68888"/>
    <lineage>
        <taxon>Eukaryota</taxon>
        <taxon>Metazoa</taxon>
        <taxon>Ecdysozoa</taxon>
        <taxon>Nematoda</taxon>
        <taxon>Enoplea</taxon>
        <taxon>Dorylaimia</taxon>
        <taxon>Trichinellida</taxon>
        <taxon>Trichuridae</taxon>
        <taxon>Trichuris</taxon>
    </lineage>
</organism>
<sequence length="113" mass="12580">MIVRHVLNSVMKSTNRANAQRNQRSPEKRTSAEAIKTATGPKNAMCPRSEGNAKNHSKSPHKMLTLVSDRLIQCFPLVQLSSAKQAITVKPAGSAAWPRLHMILRHVWNSVMK</sequence>
<evidence type="ECO:0000313" key="3">
    <source>
        <dbReference type="Proteomes" id="UP000030764"/>
    </source>
</evidence>
<name>A0A085LJ39_9BILA</name>
<dbReference type="EMBL" id="KL363970">
    <property type="protein sequence ID" value="KFD44985.1"/>
    <property type="molecule type" value="Genomic_DNA"/>
</dbReference>
<evidence type="ECO:0000256" key="1">
    <source>
        <dbReference type="SAM" id="MobiDB-lite"/>
    </source>
</evidence>
<feature type="compositionally biased region" description="Polar residues" evidence="1">
    <location>
        <begin position="10"/>
        <end position="23"/>
    </location>
</feature>
<feature type="region of interest" description="Disordered" evidence="1">
    <location>
        <begin position="7"/>
        <end position="59"/>
    </location>
</feature>
<reference evidence="2 3" key="1">
    <citation type="journal article" date="2014" name="Nat. Genet.">
        <title>Genome and transcriptome of the porcine whipworm Trichuris suis.</title>
        <authorList>
            <person name="Jex A.R."/>
            <person name="Nejsum P."/>
            <person name="Schwarz E.M."/>
            <person name="Hu L."/>
            <person name="Young N.D."/>
            <person name="Hall R.S."/>
            <person name="Korhonen P.K."/>
            <person name="Liao S."/>
            <person name="Thamsborg S."/>
            <person name="Xia J."/>
            <person name="Xu P."/>
            <person name="Wang S."/>
            <person name="Scheerlinck J.P."/>
            <person name="Hofmann A."/>
            <person name="Sternberg P.W."/>
            <person name="Wang J."/>
            <person name="Gasser R.B."/>
        </authorList>
    </citation>
    <scope>NUCLEOTIDE SEQUENCE [LARGE SCALE GENOMIC DNA]</scope>
    <source>
        <strain evidence="2">DCEP-RM93M</strain>
    </source>
</reference>
<proteinExistence type="predicted"/>
<keyword evidence="3" id="KW-1185">Reference proteome</keyword>
<evidence type="ECO:0000313" key="2">
    <source>
        <dbReference type="EMBL" id="KFD44985.1"/>
    </source>
</evidence>
<accession>A0A085LJ39</accession>
<protein>
    <submittedName>
        <fullName evidence="2">Uncharacterized protein</fullName>
    </submittedName>
</protein>
<dbReference type="AlphaFoldDB" id="A0A085LJ39"/>